<comment type="caution">
    <text evidence="2">The sequence shown here is derived from an EMBL/GenBank/DDBJ whole genome shotgun (WGS) entry which is preliminary data.</text>
</comment>
<accession>A0ABQ9J6M0</accession>
<sequence length="95" mass="10287">MRLSASSARHWRVQTFTEIASATAAVHKPVPQRTLTSSSYACPVVPLPQTPDEKARKQPPAPKVPTPSIETPLNPANFRSLQRGALAGQRQHVPA</sequence>
<evidence type="ECO:0000313" key="3">
    <source>
        <dbReference type="Proteomes" id="UP001162164"/>
    </source>
</evidence>
<proteinExistence type="predicted"/>
<protein>
    <submittedName>
        <fullName evidence="2">Uncharacterized protein</fullName>
    </submittedName>
</protein>
<name>A0ABQ9J6M0_9CUCU</name>
<dbReference type="Proteomes" id="UP001162164">
    <property type="component" value="Unassembled WGS sequence"/>
</dbReference>
<evidence type="ECO:0000256" key="1">
    <source>
        <dbReference type="SAM" id="MobiDB-lite"/>
    </source>
</evidence>
<dbReference type="EMBL" id="JAPWTJ010001223">
    <property type="protein sequence ID" value="KAJ8973177.1"/>
    <property type="molecule type" value="Genomic_DNA"/>
</dbReference>
<organism evidence="2 3">
    <name type="scientific">Molorchus minor</name>
    <dbReference type="NCBI Taxonomy" id="1323400"/>
    <lineage>
        <taxon>Eukaryota</taxon>
        <taxon>Metazoa</taxon>
        <taxon>Ecdysozoa</taxon>
        <taxon>Arthropoda</taxon>
        <taxon>Hexapoda</taxon>
        <taxon>Insecta</taxon>
        <taxon>Pterygota</taxon>
        <taxon>Neoptera</taxon>
        <taxon>Endopterygota</taxon>
        <taxon>Coleoptera</taxon>
        <taxon>Polyphaga</taxon>
        <taxon>Cucujiformia</taxon>
        <taxon>Chrysomeloidea</taxon>
        <taxon>Cerambycidae</taxon>
        <taxon>Lamiinae</taxon>
        <taxon>Monochamini</taxon>
        <taxon>Molorchus</taxon>
    </lineage>
</organism>
<evidence type="ECO:0000313" key="2">
    <source>
        <dbReference type="EMBL" id="KAJ8973177.1"/>
    </source>
</evidence>
<gene>
    <name evidence="2" type="ORF">NQ317_007153</name>
</gene>
<feature type="region of interest" description="Disordered" evidence="1">
    <location>
        <begin position="45"/>
        <end position="95"/>
    </location>
</feature>
<reference evidence="2" key="1">
    <citation type="journal article" date="2023" name="Insect Mol. Biol.">
        <title>Genome sequencing provides insights into the evolution of gene families encoding plant cell wall-degrading enzymes in longhorned beetles.</title>
        <authorList>
            <person name="Shin N.R."/>
            <person name="Okamura Y."/>
            <person name="Kirsch R."/>
            <person name="Pauchet Y."/>
        </authorList>
    </citation>
    <scope>NUCLEOTIDE SEQUENCE</scope>
    <source>
        <strain evidence="2">MMC_N1</strain>
    </source>
</reference>
<keyword evidence="3" id="KW-1185">Reference proteome</keyword>